<dbReference type="AlphaFoldDB" id="A0A4R6VSN9"/>
<keyword evidence="3" id="KW-1185">Reference proteome</keyword>
<evidence type="ECO:0000313" key="2">
    <source>
        <dbReference type="EMBL" id="TDQ67069.1"/>
    </source>
</evidence>
<protein>
    <submittedName>
        <fullName evidence="2">Uncharacterized protein</fullName>
    </submittedName>
</protein>
<dbReference type="OrthoDB" id="9947634at2"/>
<dbReference type="RefSeq" id="WP_133571713.1">
    <property type="nucleotide sequence ID" value="NZ_SNYR01000001.1"/>
</dbReference>
<keyword evidence="1" id="KW-1133">Transmembrane helix</keyword>
<keyword evidence="1" id="KW-0472">Membrane</keyword>
<sequence>MAHFNRFLITFGFLLFGLFMWVILPNTIGLIVFILLGFVAAVLGAIVFKKQATEKQIKEDLQNRLNND</sequence>
<proteinExistence type="predicted"/>
<feature type="transmembrane region" description="Helical" evidence="1">
    <location>
        <begin position="7"/>
        <end position="24"/>
    </location>
</feature>
<gene>
    <name evidence="2" type="ORF">ATL17_1076</name>
</gene>
<comment type="caution">
    <text evidence="2">The sequence shown here is derived from an EMBL/GenBank/DDBJ whole genome shotgun (WGS) entry which is preliminary data.</text>
</comment>
<keyword evidence="1" id="KW-0812">Transmembrane</keyword>
<organism evidence="2 3">
    <name type="scientific">Maritalea mobilis</name>
    <dbReference type="NCBI Taxonomy" id="483324"/>
    <lineage>
        <taxon>Bacteria</taxon>
        <taxon>Pseudomonadati</taxon>
        <taxon>Pseudomonadota</taxon>
        <taxon>Alphaproteobacteria</taxon>
        <taxon>Hyphomicrobiales</taxon>
        <taxon>Devosiaceae</taxon>
        <taxon>Maritalea</taxon>
    </lineage>
</organism>
<dbReference type="Proteomes" id="UP000295391">
    <property type="component" value="Unassembled WGS sequence"/>
</dbReference>
<evidence type="ECO:0000256" key="1">
    <source>
        <dbReference type="SAM" id="Phobius"/>
    </source>
</evidence>
<evidence type="ECO:0000313" key="3">
    <source>
        <dbReference type="Proteomes" id="UP000295391"/>
    </source>
</evidence>
<dbReference type="EMBL" id="SNYR01000001">
    <property type="protein sequence ID" value="TDQ67069.1"/>
    <property type="molecule type" value="Genomic_DNA"/>
</dbReference>
<name>A0A4R6VSN9_9HYPH</name>
<feature type="transmembrane region" description="Helical" evidence="1">
    <location>
        <begin position="30"/>
        <end position="48"/>
    </location>
</feature>
<accession>A0A4R6VSN9</accession>
<reference evidence="2 3" key="1">
    <citation type="submission" date="2019-03" db="EMBL/GenBank/DDBJ databases">
        <title>Genomic Encyclopedia of Type Strains, Phase III (KMG-III): the genomes of soil and plant-associated and newly described type strains.</title>
        <authorList>
            <person name="Whitman W."/>
        </authorList>
    </citation>
    <scope>NUCLEOTIDE SEQUENCE [LARGE SCALE GENOMIC DNA]</scope>
    <source>
        <strain evidence="2 3">CGMCC 1.7002</strain>
    </source>
</reference>